<keyword evidence="3" id="KW-1185">Reference proteome</keyword>
<dbReference type="Proteomes" id="UP000054217">
    <property type="component" value="Unassembled WGS sequence"/>
</dbReference>
<protein>
    <submittedName>
        <fullName evidence="2">Uncharacterized protein</fullName>
    </submittedName>
</protein>
<evidence type="ECO:0000313" key="2">
    <source>
        <dbReference type="EMBL" id="KIN96668.1"/>
    </source>
</evidence>
<dbReference type="AlphaFoldDB" id="A0A0C3NMW1"/>
<feature type="compositionally biased region" description="Polar residues" evidence="1">
    <location>
        <begin position="1"/>
        <end position="11"/>
    </location>
</feature>
<name>A0A0C3NMW1_PISTI</name>
<dbReference type="InParanoid" id="A0A0C3NMW1"/>
<dbReference type="HOGENOM" id="CLU_2543512_0_0_1"/>
<gene>
    <name evidence="2" type="ORF">M404DRAFT_33006</name>
</gene>
<reference evidence="3" key="2">
    <citation type="submission" date="2015-01" db="EMBL/GenBank/DDBJ databases">
        <title>Evolutionary Origins and Diversification of the Mycorrhizal Mutualists.</title>
        <authorList>
            <consortium name="DOE Joint Genome Institute"/>
            <consortium name="Mycorrhizal Genomics Consortium"/>
            <person name="Kohler A."/>
            <person name="Kuo A."/>
            <person name="Nagy L.G."/>
            <person name="Floudas D."/>
            <person name="Copeland A."/>
            <person name="Barry K.W."/>
            <person name="Cichocki N."/>
            <person name="Veneault-Fourrey C."/>
            <person name="LaButti K."/>
            <person name="Lindquist E.A."/>
            <person name="Lipzen A."/>
            <person name="Lundell T."/>
            <person name="Morin E."/>
            <person name="Murat C."/>
            <person name="Riley R."/>
            <person name="Ohm R."/>
            <person name="Sun H."/>
            <person name="Tunlid A."/>
            <person name="Henrissat B."/>
            <person name="Grigoriev I.V."/>
            <person name="Hibbett D.S."/>
            <person name="Martin F."/>
        </authorList>
    </citation>
    <scope>NUCLEOTIDE SEQUENCE [LARGE SCALE GENOMIC DNA]</scope>
    <source>
        <strain evidence="3">Marx 270</strain>
    </source>
</reference>
<reference evidence="2 3" key="1">
    <citation type="submission" date="2014-04" db="EMBL/GenBank/DDBJ databases">
        <authorList>
            <consortium name="DOE Joint Genome Institute"/>
            <person name="Kuo A."/>
            <person name="Kohler A."/>
            <person name="Costa M.D."/>
            <person name="Nagy L.G."/>
            <person name="Floudas D."/>
            <person name="Copeland A."/>
            <person name="Barry K.W."/>
            <person name="Cichocki N."/>
            <person name="Veneault-Fourrey C."/>
            <person name="LaButti K."/>
            <person name="Lindquist E.A."/>
            <person name="Lipzen A."/>
            <person name="Lundell T."/>
            <person name="Morin E."/>
            <person name="Murat C."/>
            <person name="Sun H."/>
            <person name="Tunlid A."/>
            <person name="Henrissat B."/>
            <person name="Grigoriev I.V."/>
            <person name="Hibbett D.S."/>
            <person name="Martin F."/>
            <person name="Nordberg H.P."/>
            <person name="Cantor M.N."/>
            <person name="Hua S.X."/>
        </authorList>
    </citation>
    <scope>NUCLEOTIDE SEQUENCE [LARGE SCALE GENOMIC DNA]</scope>
    <source>
        <strain evidence="2 3">Marx 270</strain>
    </source>
</reference>
<sequence length="83" mass="8708">MSEEGGQSTLHSLPPPIVVHPGGDGPGDPDNGPDDPDYHPDDGPDDKDDPNNLADPLDDPVLALTWDIHTLARSNECSGDSTL</sequence>
<feature type="region of interest" description="Disordered" evidence="1">
    <location>
        <begin position="1"/>
        <end position="58"/>
    </location>
</feature>
<organism evidence="2 3">
    <name type="scientific">Pisolithus tinctorius Marx 270</name>
    <dbReference type="NCBI Taxonomy" id="870435"/>
    <lineage>
        <taxon>Eukaryota</taxon>
        <taxon>Fungi</taxon>
        <taxon>Dikarya</taxon>
        <taxon>Basidiomycota</taxon>
        <taxon>Agaricomycotina</taxon>
        <taxon>Agaricomycetes</taxon>
        <taxon>Agaricomycetidae</taxon>
        <taxon>Boletales</taxon>
        <taxon>Sclerodermatineae</taxon>
        <taxon>Pisolithaceae</taxon>
        <taxon>Pisolithus</taxon>
    </lineage>
</organism>
<accession>A0A0C3NMW1</accession>
<evidence type="ECO:0000256" key="1">
    <source>
        <dbReference type="SAM" id="MobiDB-lite"/>
    </source>
</evidence>
<proteinExistence type="predicted"/>
<evidence type="ECO:0000313" key="3">
    <source>
        <dbReference type="Proteomes" id="UP000054217"/>
    </source>
</evidence>
<dbReference type="EMBL" id="KN832042">
    <property type="protein sequence ID" value="KIN96668.1"/>
    <property type="molecule type" value="Genomic_DNA"/>
</dbReference>